<evidence type="ECO:0000313" key="3">
    <source>
        <dbReference type="Proteomes" id="UP000013520"/>
    </source>
</evidence>
<dbReference type="Proteomes" id="UP000013520">
    <property type="component" value="Chromosome"/>
</dbReference>
<accession>R4KHH4</accession>
<dbReference type="eggNOG" id="COG4726">
    <property type="taxonomic scope" value="Bacteria"/>
</dbReference>
<name>R4KHH4_9FIRM</name>
<proteinExistence type="predicted"/>
<feature type="transmembrane region" description="Helical" evidence="1">
    <location>
        <begin position="12"/>
        <end position="35"/>
    </location>
</feature>
<reference evidence="2 3" key="1">
    <citation type="submission" date="2012-01" db="EMBL/GenBank/DDBJ databases">
        <title>Complete sequence of Desulfotomaculum gibsoniae DSM 7213.</title>
        <authorList>
            <consortium name="US DOE Joint Genome Institute"/>
            <person name="Lucas S."/>
            <person name="Han J."/>
            <person name="Lapidus A."/>
            <person name="Cheng J.-F."/>
            <person name="Goodwin L."/>
            <person name="Pitluck S."/>
            <person name="Peters L."/>
            <person name="Ovchinnikova G."/>
            <person name="Teshima H."/>
            <person name="Detter J.C."/>
            <person name="Han C."/>
            <person name="Tapia R."/>
            <person name="Land M."/>
            <person name="Hauser L."/>
            <person name="Kyrpides N."/>
            <person name="Ivanova N."/>
            <person name="Pagani I."/>
            <person name="Parshina S."/>
            <person name="Plugge C."/>
            <person name="Muyzer G."/>
            <person name="Kuever J."/>
            <person name="Ivanova A."/>
            <person name="Nazina T."/>
            <person name="Klenk H.-P."/>
            <person name="Brambilla E."/>
            <person name="Spring S."/>
            <person name="Stams A.F."/>
            <person name="Woyke T."/>
        </authorList>
    </citation>
    <scope>NUCLEOTIDE SEQUENCE [LARGE SCALE GENOMIC DNA]</scope>
    <source>
        <strain evidence="2 3">DSM 7213</strain>
    </source>
</reference>
<dbReference type="STRING" id="767817.Desgi_2638"/>
<evidence type="ECO:0000256" key="1">
    <source>
        <dbReference type="SAM" id="Phobius"/>
    </source>
</evidence>
<evidence type="ECO:0008006" key="4">
    <source>
        <dbReference type="Google" id="ProtNLM"/>
    </source>
</evidence>
<keyword evidence="1" id="KW-0472">Membrane</keyword>
<protein>
    <recommendedName>
        <fullName evidence="4">Type 4 fimbrial biogenesis protein PilX N-terminal domain-containing protein</fullName>
    </recommendedName>
</protein>
<gene>
    <name evidence="2" type="ORF">Desgi_2638</name>
</gene>
<dbReference type="OrthoDB" id="1805126at2"/>
<evidence type="ECO:0000313" key="2">
    <source>
        <dbReference type="EMBL" id="AGL02044.1"/>
    </source>
</evidence>
<sequence>MKKIPGGEEGQTLFLVLVITTVLLLLTSVLGPMTLSSYKNVVREEEYIKAHCAADAGIEKTIAAIKGNPGWLENLPDNSGVFTDVFPESPLSDGVSYAVGAIKQRQNIGNSLLISSLGQCKSDAGELLTKKTLRCRAAVYGAKDYLKGLTILSAQPATFEMHDITVDGSMILNGGIDLPDTVLISGDIYAGGKVTGDCGGQIYSYYEYTPSFPELDENYYLHKATECGHVFYGDVEFSDPLLTTGETRGMFYDIANCDGFYYVDGDVDISGSYQGRALIFSTGDIRVVGNLHTGGSGEEGTADTGINGGSLTLVALGDVEIHNFFVYANIIASGSLYALDSALLHGAACVGGLVYECDAEGEGFFEICHVCGPEPVDGALIVQVETKLWEESRAVF</sequence>
<dbReference type="HOGENOM" id="CLU_695846_0_0_9"/>
<organism evidence="2 3">
    <name type="scientific">Desulfoscipio gibsoniae DSM 7213</name>
    <dbReference type="NCBI Taxonomy" id="767817"/>
    <lineage>
        <taxon>Bacteria</taxon>
        <taxon>Bacillati</taxon>
        <taxon>Bacillota</taxon>
        <taxon>Clostridia</taxon>
        <taxon>Eubacteriales</taxon>
        <taxon>Desulfallaceae</taxon>
        <taxon>Desulfoscipio</taxon>
    </lineage>
</organism>
<dbReference type="RefSeq" id="WP_006521772.1">
    <property type="nucleotide sequence ID" value="NC_021184.1"/>
</dbReference>
<keyword evidence="3" id="KW-1185">Reference proteome</keyword>
<keyword evidence="1" id="KW-0812">Transmembrane</keyword>
<keyword evidence="1" id="KW-1133">Transmembrane helix</keyword>
<dbReference type="KEGG" id="dgi:Desgi_2638"/>
<dbReference type="AlphaFoldDB" id="R4KHH4"/>
<dbReference type="EMBL" id="CP003273">
    <property type="protein sequence ID" value="AGL02044.1"/>
    <property type="molecule type" value="Genomic_DNA"/>
</dbReference>